<dbReference type="EMBL" id="CP028102">
    <property type="protein sequence ID" value="AVQ18149.1"/>
    <property type="molecule type" value="Genomic_DNA"/>
</dbReference>
<dbReference type="CDD" id="cd13128">
    <property type="entry name" value="MATE_Wzx_like"/>
    <property type="match status" value="1"/>
</dbReference>
<dbReference type="GeneID" id="62762486"/>
<name>A0ABN5J6I9_FUSMR</name>
<dbReference type="RefSeq" id="WP_005886095.1">
    <property type="nucleotide sequence ID" value="NZ_CP028102.1"/>
</dbReference>
<keyword evidence="4 6" id="KW-1133">Transmembrane helix</keyword>
<accession>A0ABN5J6I9</accession>
<feature type="transmembrane region" description="Helical" evidence="6">
    <location>
        <begin position="149"/>
        <end position="164"/>
    </location>
</feature>
<dbReference type="PANTHER" id="PTHR30250:SF11">
    <property type="entry name" value="O-ANTIGEN TRANSPORTER-RELATED"/>
    <property type="match status" value="1"/>
</dbReference>
<feature type="transmembrane region" description="Helical" evidence="6">
    <location>
        <begin position="331"/>
        <end position="350"/>
    </location>
</feature>
<keyword evidence="8" id="KW-1185">Reference proteome</keyword>
<feature type="transmembrane region" description="Helical" evidence="6">
    <location>
        <begin position="210"/>
        <end position="229"/>
    </location>
</feature>
<evidence type="ECO:0000256" key="2">
    <source>
        <dbReference type="ARBA" id="ARBA00022475"/>
    </source>
</evidence>
<evidence type="ECO:0000313" key="7">
    <source>
        <dbReference type="EMBL" id="AVQ18149.1"/>
    </source>
</evidence>
<dbReference type="InterPro" id="IPR050833">
    <property type="entry name" value="Poly_Biosynth_Transport"/>
</dbReference>
<evidence type="ECO:0000313" key="8">
    <source>
        <dbReference type="Proteomes" id="UP000240258"/>
    </source>
</evidence>
<gene>
    <name evidence="7" type="ORF">C4N19_03070</name>
</gene>
<proteinExistence type="predicted"/>
<comment type="subcellular location">
    <subcellularLocation>
        <location evidence="1">Cell membrane</location>
        <topology evidence="1">Multi-pass membrane protein</topology>
    </subcellularLocation>
</comment>
<organism evidence="7 8">
    <name type="scientific">Fusobacterium mortiferum ATCC 9817</name>
    <dbReference type="NCBI Taxonomy" id="469616"/>
    <lineage>
        <taxon>Bacteria</taxon>
        <taxon>Fusobacteriati</taxon>
        <taxon>Fusobacteriota</taxon>
        <taxon>Fusobacteriia</taxon>
        <taxon>Fusobacteriales</taxon>
        <taxon>Fusobacteriaceae</taxon>
        <taxon>Fusobacterium</taxon>
    </lineage>
</organism>
<feature type="transmembrane region" description="Helical" evidence="6">
    <location>
        <begin position="357"/>
        <end position="376"/>
    </location>
</feature>
<dbReference type="InterPro" id="IPR002797">
    <property type="entry name" value="Polysacc_synth"/>
</dbReference>
<feature type="transmembrane region" description="Helical" evidence="6">
    <location>
        <begin position="87"/>
        <end position="109"/>
    </location>
</feature>
<feature type="transmembrane region" description="Helical" evidence="6">
    <location>
        <begin position="414"/>
        <end position="435"/>
    </location>
</feature>
<feature type="transmembrane region" description="Helical" evidence="6">
    <location>
        <begin position="170"/>
        <end position="190"/>
    </location>
</feature>
<keyword evidence="5 6" id="KW-0472">Membrane</keyword>
<dbReference type="Proteomes" id="UP000240258">
    <property type="component" value="Chromosome"/>
</dbReference>
<evidence type="ECO:0000256" key="3">
    <source>
        <dbReference type="ARBA" id="ARBA00022692"/>
    </source>
</evidence>
<reference evidence="8" key="1">
    <citation type="journal article" date="2018" name="MSphere">
        <title>Fusobacterium Genomics Using MinION and Illumina Sequencing Enables Genome Completion and Correction.</title>
        <authorList>
            <person name="Todd S.M."/>
            <person name="Settlage R.E."/>
            <person name="Lahmers K.K."/>
            <person name="Slade D.J."/>
        </authorList>
    </citation>
    <scope>NUCLEOTIDE SEQUENCE [LARGE SCALE GENOMIC DNA]</scope>
    <source>
        <strain evidence="8">ATCC 9817</strain>
    </source>
</reference>
<feature type="transmembrane region" description="Helical" evidence="6">
    <location>
        <begin position="295"/>
        <end position="319"/>
    </location>
</feature>
<feature type="transmembrane region" description="Helical" evidence="6">
    <location>
        <begin position="45"/>
        <end position="66"/>
    </location>
</feature>
<feature type="transmembrane region" description="Helical" evidence="6">
    <location>
        <begin position="255"/>
        <end position="275"/>
    </location>
</feature>
<feature type="transmembrane region" description="Helical" evidence="6">
    <location>
        <begin position="12"/>
        <end position="33"/>
    </location>
</feature>
<dbReference type="PANTHER" id="PTHR30250">
    <property type="entry name" value="PST FAMILY PREDICTED COLANIC ACID TRANSPORTER"/>
    <property type="match status" value="1"/>
</dbReference>
<protein>
    <submittedName>
        <fullName evidence="7">Flippase</fullName>
    </submittedName>
</protein>
<evidence type="ECO:0000256" key="6">
    <source>
        <dbReference type="SAM" id="Phobius"/>
    </source>
</evidence>
<evidence type="ECO:0000256" key="4">
    <source>
        <dbReference type="ARBA" id="ARBA00022989"/>
    </source>
</evidence>
<feature type="transmembrane region" description="Helical" evidence="6">
    <location>
        <begin position="441"/>
        <end position="463"/>
    </location>
</feature>
<evidence type="ECO:0000256" key="5">
    <source>
        <dbReference type="ARBA" id="ARBA00023136"/>
    </source>
</evidence>
<dbReference type="Pfam" id="PF01943">
    <property type="entry name" value="Polysacc_synt"/>
    <property type="match status" value="1"/>
</dbReference>
<keyword evidence="3 6" id="KW-0812">Transmembrane</keyword>
<sequence length="484" mass="55217">MNKTNGLKYNLFMYFIRLISNFGFIILIFPYVARKIGAEGIGRVQYVEVINSYFLLVINLGVLDYGKREIACSKDNLLKANDIVNELLSILCITTLFGSIFYFIFIIYVESKMDKILLCIYFFIIILNLINLEWFYIGIENQEYITKRNLLIKIVSGILILLLVKEQKDIYLYAGILVLATAGSNFYNFIELKKYAKLKLVGFKEYKRHLKPLFYLFSSSLALSLSYNLDSLMIKNIVGDIELGYYTLALKFGKLPLIIGSTLIAVLSPRLNNLLSQEKKKEFYNIWNKGINTMFIFYIPCFIGMWLISKSLVLIFGGVQFLPAVNIFKVFSIYILTMGFAVSTGVALSTHRRDREYFISVMLGSILNVIFNIIFIPKIGALGAVIATLITEGVAIIIRILLCKDIFKNIKLLNINMIKMLISSIFMGLVVFYITKVITKPLFQVIISGTVGGIVYFIGLILLKEDLVCEVVNKIKEKYKSRGE</sequence>
<evidence type="ECO:0000256" key="1">
    <source>
        <dbReference type="ARBA" id="ARBA00004651"/>
    </source>
</evidence>
<keyword evidence="2" id="KW-1003">Cell membrane</keyword>
<feature type="transmembrane region" description="Helical" evidence="6">
    <location>
        <begin position="382"/>
        <end position="402"/>
    </location>
</feature>
<feature type="transmembrane region" description="Helical" evidence="6">
    <location>
        <begin position="115"/>
        <end position="137"/>
    </location>
</feature>